<reference evidence="2 3" key="1">
    <citation type="submission" date="2024-01" db="EMBL/GenBank/DDBJ databases">
        <title>Mesobacterium rodlantinim sp. nov., isolated from shallow sea hydrothermal systems off Kueishantao Island.</title>
        <authorList>
            <person name="Su Z."/>
            <person name="Tang K."/>
        </authorList>
    </citation>
    <scope>NUCLEOTIDE SEQUENCE [LARGE SCALE GENOMIC DNA]</scope>
    <source>
        <strain evidence="2 3">TK19101</strain>
    </source>
</reference>
<dbReference type="EMBL" id="JAYLLH010000002">
    <property type="protein sequence ID" value="MEC3860050.1"/>
    <property type="molecule type" value="Genomic_DNA"/>
</dbReference>
<gene>
    <name evidence="2" type="ORF">VK792_02020</name>
</gene>
<keyword evidence="1" id="KW-0732">Signal</keyword>
<evidence type="ECO:0000313" key="2">
    <source>
        <dbReference type="EMBL" id="MEC3860050.1"/>
    </source>
</evidence>
<name>A0ABU6HDV6_9RHOB</name>
<dbReference type="Proteomes" id="UP001348149">
    <property type="component" value="Unassembled WGS sequence"/>
</dbReference>
<comment type="caution">
    <text evidence="2">The sequence shown here is derived from an EMBL/GenBank/DDBJ whole genome shotgun (WGS) entry which is preliminary data.</text>
</comment>
<feature type="chain" id="PRO_5045608694" evidence="1">
    <location>
        <begin position="21"/>
        <end position="139"/>
    </location>
</feature>
<proteinExistence type="predicted"/>
<sequence length="139" mass="15526">MTPRLPHILLALLLPVSAQALSIVPPVCSDDTGAEYYDVLFHGGGWRSAHVQGGPLDQGAGYTYVLASCRTGQQVVVTTEKMEFYEAAVQTHFRQMIESETRFSMQDVVDVEKELGRQARVMRFDTRTCLCKLKEEDEG</sequence>
<dbReference type="RefSeq" id="WP_326295677.1">
    <property type="nucleotide sequence ID" value="NZ_JAYLLH010000002.1"/>
</dbReference>
<evidence type="ECO:0000313" key="3">
    <source>
        <dbReference type="Proteomes" id="UP001348149"/>
    </source>
</evidence>
<protein>
    <submittedName>
        <fullName evidence="2">Uncharacterized protein</fullName>
    </submittedName>
</protein>
<evidence type="ECO:0000256" key="1">
    <source>
        <dbReference type="SAM" id="SignalP"/>
    </source>
</evidence>
<feature type="signal peptide" evidence="1">
    <location>
        <begin position="1"/>
        <end position="20"/>
    </location>
</feature>
<organism evidence="2 3">
    <name type="scientific">Mesobacterium hydrothermale</name>
    <dbReference type="NCBI Taxonomy" id="3111907"/>
    <lineage>
        <taxon>Bacteria</taxon>
        <taxon>Pseudomonadati</taxon>
        <taxon>Pseudomonadota</taxon>
        <taxon>Alphaproteobacteria</taxon>
        <taxon>Rhodobacterales</taxon>
        <taxon>Roseobacteraceae</taxon>
        <taxon>Mesobacterium</taxon>
    </lineage>
</organism>
<accession>A0ABU6HDV6</accession>
<keyword evidence="3" id="KW-1185">Reference proteome</keyword>